<keyword evidence="9" id="KW-0732">Signal</keyword>
<dbReference type="PROSITE" id="PS00134">
    <property type="entry name" value="TRYPSIN_HIS"/>
    <property type="match status" value="1"/>
</dbReference>
<evidence type="ECO:0000256" key="9">
    <source>
        <dbReference type="SAM" id="SignalP"/>
    </source>
</evidence>
<comment type="subcellular location">
    <subcellularLocation>
        <location evidence="1">Secreted</location>
    </subcellularLocation>
</comment>
<dbReference type="InterPro" id="IPR043504">
    <property type="entry name" value="Peptidase_S1_PA_chymotrypsin"/>
</dbReference>
<feature type="compositionally biased region" description="Basic and acidic residues" evidence="8">
    <location>
        <begin position="97"/>
        <end position="125"/>
    </location>
</feature>
<dbReference type="GO" id="GO:0005615">
    <property type="term" value="C:extracellular space"/>
    <property type="evidence" value="ECO:0007669"/>
    <property type="project" value="TreeGrafter"/>
</dbReference>
<dbReference type="GO" id="GO:0006508">
    <property type="term" value="P:proteolysis"/>
    <property type="evidence" value="ECO:0007669"/>
    <property type="project" value="UniProtKB-KW"/>
</dbReference>
<comment type="caution">
    <text evidence="11">The sequence shown here is derived from an EMBL/GenBank/DDBJ whole genome shotgun (WGS) entry which is preliminary data.</text>
</comment>
<dbReference type="Pfam" id="PF00089">
    <property type="entry name" value="Trypsin"/>
    <property type="match status" value="1"/>
</dbReference>
<evidence type="ECO:0000313" key="12">
    <source>
        <dbReference type="Proteomes" id="UP001497382"/>
    </source>
</evidence>
<evidence type="ECO:0000256" key="2">
    <source>
        <dbReference type="ARBA" id="ARBA00022525"/>
    </source>
</evidence>
<feature type="compositionally biased region" description="Basic and acidic residues" evidence="8">
    <location>
        <begin position="155"/>
        <end position="167"/>
    </location>
</feature>
<dbReference type="PANTHER" id="PTHR24264:SF65">
    <property type="entry name" value="SRCR DOMAIN-CONTAINING PROTEIN"/>
    <property type="match status" value="1"/>
</dbReference>
<keyword evidence="12" id="KW-1185">Reference proteome</keyword>
<dbReference type="PANTHER" id="PTHR24264">
    <property type="entry name" value="TRYPSIN-RELATED"/>
    <property type="match status" value="1"/>
</dbReference>
<evidence type="ECO:0000313" key="11">
    <source>
        <dbReference type="EMBL" id="CAL1281015.1"/>
    </source>
</evidence>
<dbReference type="EMBL" id="CAXIEN010000139">
    <property type="protein sequence ID" value="CAL1281015.1"/>
    <property type="molecule type" value="Genomic_DNA"/>
</dbReference>
<feature type="compositionally biased region" description="Polar residues" evidence="8">
    <location>
        <begin position="145"/>
        <end position="154"/>
    </location>
</feature>
<evidence type="ECO:0000256" key="7">
    <source>
        <dbReference type="RuleBase" id="RU363034"/>
    </source>
</evidence>
<evidence type="ECO:0000256" key="4">
    <source>
        <dbReference type="ARBA" id="ARBA00022801"/>
    </source>
</evidence>
<proteinExistence type="predicted"/>
<dbReference type="PROSITE" id="PS00135">
    <property type="entry name" value="TRYPSIN_SER"/>
    <property type="match status" value="1"/>
</dbReference>
<evidence type="ECO:0000256" key="8">
    <source>
        <dbReference type="SAM" id="MobiDB-lite"/>
    </source>
</evidence>
<protein>
    <recommendedName>
        <fullName evidence="10">Peptidase S1 domain-containing protein</fullName>
    </recommendedName>
</protein>
<dbReference type="InterPro" id="IPR033116">
    <property type="entry name" value="TRYPSIN_SER"/>
</dbReference>
<dbReference type="Gene3D" id="2.40.10.10">
    <property type="entry name" value="Trypsin-like serine proteases"/>
    <property type="match status" value="1"/>
</dbReference>
<dbReference type="InterPro" id="IPR001254">
    <property type="entry name" value="Trypsin_dom"/>
</dbReference>
<reference evidence="11 12" key="1">
    <citation type="submission" date="2024-04" db="EMBL/GenBank/DDBJ databases">
        <authorList>
            <person name="Rising A."/>
            <person name="Reimegard J."/>
            <person name="Sonavane S."/>
            <person name="Akerstrom W."/>
            <person name="Nylinder S."/>
            <person name="Hedman E."/>
            <person name="Kallberg Y."/>
        </authorList>
    </citation>
    <scope>NUCLEOTIDE SEQUENCE [LARGE SCALE GENOMIC DNA]</scope>
</reference>
<dbReference type="CDD" id="cd00190">
    <property type="entry name" value="Tryp_SPc"/>
    <property type="match status" value="1"/>
</dbReference>
<sequence>MTSPDWLWKGIFFWLCIFYHLNFAGIHGHHDNYCSSPDGRDGLCVRRRYCREAANQFLKPCGSEGSVCCPLPTHRSVRPSSPFGTTPPKTTEATTKTPERKTGGYDIRPTKQADRNRPLSHRPEEQPDYPYPDPRTSLSGGSGHSGQNRPSSSRGGDEKPDSRRRPPTDAPYPSRRPKPLRPTPPPDETPLRFPNPPDIPLPQVPACGVKPYDLFIAGGVNSEEHEWPWMTAIFRRHRDSKPKTFQCGGSLINTRYVLTAAHCFVINHKILPASSFVVRLGSHSLNSGEEYAVSSLVLHYNHSGMENFNDIALVRLSSEVYINDKVAPICLPSEEMMRQNFVGRMGVVAGWGDTYFRSDGTRLLKHVSVPIVSNEECALAYRRVRGAVFLAKGSNHVMCAGLREGGKDACQGDSGGPLMLKAEDDRWTVVGIVSLGYKCAEPGFFGVYTRVTHYLSWINDNMRP</sequence>
<dbReference type="InterPro" id="IPR018114">
    <property type="entry name" value="TRYPSIN_HIS"/>
</dbReference>
<dbReference type="InterPro" id="IPR001314">
    <property type="entry name" value="Peptidase_S1A"/>
</dbReference>
<dbReference type="AlphaFoldDB" id="A0AAV2AAM3"/>
<dbReference type="PRINTS" id="PR00722">
    <property type="entry name" value="CHYMOTRYPSIN"/>
</dbReference>
<dbReference type="FunFam" id="2.40.10.10:FF:000006">
    <property type="entry name" value="Serine proteinase stubble"/>
    <property type="match status" value="1"/>
</dbReference>
<dbReference type="SMART" id="SM00020">
    <property type="entry name" value="Tryp_SPc"/>
    <property type="match status" value="1"/>
</dbReference>
<keyword evidence="5 7" id="KW-0720">Serine protease</keyword>
<feature type="region of interest" description="Disordered" evidence="8">
    <location>
        <begin position="76"/>
        <end position="197"/>
    </location>
</feature>
<feature type="compositionally biased region" description="Low complexity" evidence="8">
    <location>
        <begin position="86"/>
        <end position="96"/>
    </location>
</feature>
<dbReference type="InterPro" id="IPR009003">
    <property type="entry name" value="Peptidase_S1_PA"/>
</dbReference>
<keyword evidence="3 7" id="KW-0645">Protease</keyword>
<feature type="signal peptide" evidence="9">
    <location>
        <begin position="1"/>
        <end position="24"/>
    </location>
</feature>
<keyword evidence="2" id="KW-0964">Secreted</keyword>
<accession>A0AAV2AAM3</accession>
<evidence type="ECO:0000256" key="3">
    <source>
        <dbReference type="ARBA" id="ARBA00022670"/>
    </source>
</evidence>
<feature type="domain" description="Peptidase S1" evidence="10">
    <location>
        <begin position="216"/>
        <end position="463"/>
    </location>
</feature>
<keyword evidence="4 7" id="KW-0378">Hydrolase</keyword>
<feature type="compositionally biased region" description="Pro residues" evidence="8">
    <location>
        <begin position="180"/>
        <end position="197"/>
    </location>
</feature>
<evidence type="ECO:0000256" key="5">
    <source>
        <dbReference type="ARBA" id="ARBA00022825"/>
    </source>
</evidence>
<dbReference type="InterPro" id="IPR050127">
    <property type="entry name" value="Serine_Proteases_S1"/>
</dbReference>
<keyword evidence="6" id="KW-1015">Disulfide bond</keyword>
<name>A0AAV2AAM3_9ARAC</name>
<evidence type="ECO:0000256" key="6">
    <source>
        <dbReference type="ARBA" id="ARBA00023157"/>
    </source>
</evidence>
<dbReference type="PROSITE" id="PS50240">
    <property type="entry name" value="TRYPSIN_DOM"/>
    <property type="match status" value="1"/>
</dbReference>
<evidence type="ECO:0000259" key="10">
    <source>
        <dbReference type="PROSITE" id="PS50240"/>
    </source>
</evidence>
<dbReference type="SUPFAM" id="SSF50494">
    <property type="entry name" value="Trypsin-like serine proteases"/>
    <property type="match status" value="1"/>
</dbReference>
<dbReference type="GO" id="GO:0004252">
    <property type="term" value="F:serine-type endopeptidase activity"/>
    <property type="evidence" value="ECO:0007669"/>
    <property type="project" value="InterPro"/>
</dbReference>
<organism evidence="11 12">
    <name type="scientific">Larinioides sclopetarius</name>
    <dbReference type="NCBI Taxonomy" id="280406"/>
    <lineage>
        <taxon>Eukaryota</taxon>
        <taxon>Metazoa</taxon>
        <taxon>Ecdysozoa</taxon>
        <taxon>Arthropoda</taxon>
        <taxon>Chelicerata</taxon>
        <taxon>Arachnida</taxon>
        <taxon>Araneae</taxon>
        <taxon>Araneomorphae</taxon>
        <taxon>Entelegynae</taxon>
        <taxon>Araneoidea</taxon>
        <taxon>Araneidae</taxon>
        <taxon>Larinioides</taxon>
    </lineage>
</organism>
<evidence type="ECO:0000256" key="1">
    <source>
        <dbReference type="ARBA" id="ARBA00004613"/>
    </source>
</evidence>
<dbReference type="Proteomes" id="UP001497382">
    <property type="component" value="Unassembled WGS sequence"/>
</dbReference>
<feature type="chain" id="PRO_5043830618" description="Peptidase S1 domain-containing protein" evidence="9">
    <location>
        <begin position="25"/>
        <end position="464"/>
    </location>
</feature>
<gene>
    <name evidence="11" type="ORF">LARSCL_LOCUS11317</name>
</gene>